<dbReference type="InterPro" id="IPR006528">
    <property type="entry name" value="Phage_head_morphogenesis_dom"/>
</dbReference>
<dbReference type="RefSeq" id="WP_107196334.1">
    <property type="nucleotide sequence ID" value="NZ_CP029462.1"/>
</dbReference>
<evidence type="ECO:0000313" key="2">
    <source>
        <dbReference type="EMBL" id="AXL21854.1"/>
    </source>
</evidence>
<evidence type="ECO:0000313" key="3">
    <source>
        <dbReference type="Proteomes" id="UP000254337"/>
    </source>
</evidence>
<dbReference type="Proteomes" id="UP000254337">
    <property type="component" value="Chromosome"/>
</dbReference>
<dbReference type="NCBIfam" id="TIGR01641">
    <property type="entry name" value="phageSPP1_gp7"/>
    <property type="match status" value="1"/>
</dbReference>
<dbReference type="OrthoDB" id="9151105at2"/>
<dbReference type="Pfam" id="PF04233">
    <property type="entry name" value="Phage_Mu_F"/>
    <property type="match status" value="1"/>
</dbReference>
<dbReference type="AlphaFoldDB" id="A0A346B161"/>
<dbReference type="KEGG" id="meg:DKB62_09930"/>
<protein>
    <recommendedName>
        <fullName evidence="1">Phage head morphogenesis domain-containing protein</fullName>
    </recommendedName>
</protein>
<gene>
    <name evidence="2" type="ORF">DKB62_09930</name>
</gene>
<keyword evidence="3" id="KW-1185">Reference proteome</keyword>
<reference evidence="2 3" key="1">
    <citation type="submission" date="2018-05" db="EMBL/GenBank/DDBJ databases">
        <title>Complete genome sequence of Megasphaera sp. AJH120T, isolated from the ceca of a chicken.</title>
        <authorList>
            <person name="Maki J."/>
            <person name="Looft T."/>
        </authorList>
    </citation>
    <scope>NUCLEOTIDE SEQUENCE [LARGE SCALE GENOMIC DNA]</scope>
    <source>
        <strain evidence="2 3">AJH120</strain>
    </source>
</reference>
<accession>A0A346B161</accession>
<evidence type="ECO:0000259" key="1">
    <source>
        <dbReference type="Pfam" id="PF04233"/>
    </source>
</evidence>
<proteinExistence type="predicted"/>
<feature type="domain" description="Phage head morphogenesis" evidence="1">
    <location>
        <begin position="169"/>
        <end position="272"/>
    </location>
</feature>
<sequence length="580" mass="66699">MKVVAKRKWRYPMSLERQYAKQLVAYVKRKFAVIDEHRQEIIDIVAQYAVRTDDDSLMESVSAQISVLLDRIERDMESADDLTRAMNNMFDAVNRYNASEFNALTKSLFGFPLRVPVSQISHADSAGRYRADATLDDDISTLKMAWVRQNLALIKSIDADTMRRIEDKMMERIIANVSMGDLTKYLIKDIRDIAGVEVNRATLIGVDQVGKLNGRLTQYRQERAGISEYQWETALDSRVRPSHRPRQGKIYKWSNPPPDGHPGYPIRCRCVALPVIDLGNIPILPKKGSYQNVNTSTNSSTSGIINIKEKLRKSTSKLQATMPEVEYNEYLDTVANNEVVRSLYLKYADKIDGIVRKQYGGVYSPSSNTLEYSFEQDEYIESGINKYSTLAHEYSHFFDRQISNSKIHFTEIETIKHELASDEPWVGIFLNGRFPHKASFSDEFLKALRLDKEELRKKSYEEICDELRPHDASAGVQDAYDGFFIDRRIGWGHGENYYNRIYKLIKQYKLHNKLKKVYKDMGLDAKNLTKVKEQCRIYDAASEAWANILSAVTNGGQELEYVKKYLPNGYQAALDILKEE</sequence>
<organism evidence="2 3">
    <name type="scientific">Megasphaera stantonii</name>
    <dbReference type="NCBI Taxonomy" id="2144175"/>
    <lineage>
        <taxon>Bacteria</taxon>
        <taxon>Bacillati</taxon>
        <taxon>Bacillota</taxon>
        <taxon>Negativicutes</taxon>
        <taxon>Veillonellales</taxon>
        <taxon>Veillonellaceae</taxon>
        <taxon>Megasphaera</taxon>
    </lineage>
</organism>
<name>A0A346B161_9FIRM</name>
<dbReference type="EMBL" id="CP029462">
    <property type="protein sequence ID" value="AXL21854.1"/>
    <property type="molecule type" value="Genomic_DNA"/>
</dbReference>